<comment type="caution">
    <text evidence="9">The sequence shown here is derived from an EMBL/GenBank/DDBJ whole genome shotgun (WGS) entry which is preliminary data.</text>
</comment>
<evidence type="ECO:0000256" key="1">
    <source>
        <dbReference type="ARBA" id="ARBA00004651"/>
    </source>
</evidence>
<evidence type="ECO:0000313" key="10">
    <source>
        <dbReference type="Proteomes" id="UP001165962"/>
    </source>
</evidence>
<feature type="transmembrane region" description="Helical" evidence="7">
    <location>
        <begin position="203"/>
        <end position="222"/>
    </location>
</feature>
<evidence type="ECO:0000259" key="8">
    <source>
        <dbReference type="Pfam" id="PF01757"/>
    </source>
</evidence>
<dbReference type="InterPro" id="IPR002656">
    <property type="entry name" value="Acyl_transf_3_dom"/>
</dbReference>
<feature type="transmembrane region" description="Helical" evidence="7">
    <location>
        <begin position="266"/>
        <end position="286"/>
    </location>
</feature>
<keyword evidence="4 7" id="KW-0812">Transmembrane</keyword>
<keyword evidence="3" id="KW-1003">Cell membrane</keyword>
<evidence type="ECO:0000256" key="5">
    <source>
        <dbReference type="ARBA" id="ARBA00022989"/>
    </source>
</evidence>
<organism evidence="9 10">
    <name type="scientific">Paenibacillus agricola</name>
    <dbReference type="NCBI Taxonomy" id="2716264"/>
    <lineage>
        <taxon>Bacteria</taxon>
        <taxon>Bacillati</taxon>
        <taxon>Bacillota</taxon>
        <taxon>Bacilli</taxon>
        <taxon>Bacillales</taxon>
        <taxon>Paenibacillaceae</taxon>
        <taxon>Paenibacillus</taxon>
    </lineage>
</organism>
<feature type="transmembrane region" description="Helical" evidence="7">
    <location>
        <begin position="338"/>
        <end position="361"/>
    </location>
</feature>
<dbReference type="GO" id="GO:0016746">
    <property type="term" value="F:acyltransferase activity"/>
    <property type="evidence" value="ECO:0007669"/>
    <property type="project" value="UniProtKB-KW"/>
</dbReference>
<protein>
    <submittedName>
        <fullName evidence="9">Acyltransferase</fullName>
    </submittedName>
</protein>
<dbReference type="Pfam" id="PF01757">
    <property type="entry name" value="Acyl_transf_3"/>
    <property type="match status" value="1"/>
</dbReference>
<evidence type="ECO:0000313" key="9">
    <source>
        <dbReference type="EMBL" id="NHN31576.1"/>
    </source>
</evidence>
<dbReference type="EMBL" id="JAAOIW010000005">
    <property type="protein sequence ID" value="NHN31576.1"/>
    <property type="molecule type" value="Genomic_DNA"/>
</dbReference>
<feature type="transmembrane region" description="Helical" evidence="7">
    <location>
        <begin position="234"/>
        <end position="254"/>
    </location>
</feature>
<evidence type="ECO:0000256" key="4">
    <source>
        <dbReference type="ARBA" id="ARBA00022692"/>
    </source>
</evidence>
<feature type="domain" description="Acyltransferase 3" evidence="8">
    <location>
        <begin position="24"/>
        <end position="354"/>
    </location>
</feature>
<feature type="transmembrane region" description="Helical" evidence="7">
    <location>
        <begin position="298"/>
        <end position="318"/>
    </location>
</feature>
<evidence type="ECO:0000256" key="6">
    <source>
        <dbReference type="ARBA" id="ARBA00023136"/>
    </source>
</evidence>
<feature type="transmembrane region" description="Helical" evidence="7">
    <location>
        <begin position="174"/>
        <end position="191"/>
    </location>
</feature>
<reference evidence="9" key="1">
    <citation type="submission" date="2020-03" db="EMBL/GenBank/DDBJ databases">
        <title>Draft sequencing of Paenibacilllus sp. S3N08.</title>
        <authorList>
            <person name="Kim D.-U."/>
        </authorList>
    </citation>
    <scope>NUCLEOTIDE SEQUENCE</scope>
    <source>
        <strain evidence="9">S3N08</strain>
    </source>
</reference>
<accession>A0ABX0J8D7</accession>
<sequence length="379" mass="43655">MAVENTAKNLAAAKTATKKPKLLELDIVRGIAILAVLVIHGTSEATVEIPIGSISQAFYLGLNKLGNFAVPLFILMSGLVLFYRYIDDWSGKQAVNFYLKRVKQILFPYLLWSLFYYVYNQWMYDRENLHWDWQEFLDMLPWADASYHLYFMVIIVQFYLVFPLLIWICRAWKGFRNGLFVFGIAVQVAAYSYERWVEPFDHSASLCVTYFSLFTLGGFIGMHYDACIAFIQKHIAWILPVTVLLGASFMSLFLLEQSQGIIFVNLWYAVIFNLYPMFAALSFIWLGRKLLKHAAKLAQALISLGAASFGIYLMHPALLSYWRQNVPHDTGSMMDYHLYTMGAFLVSLFLPWLLVSLYGMIVRKLKPPRRTIQPQRGTA</sequence>
<gene>
    <name evidence="9" type="ORF">G9U52_17220</name>
</gene>
<feature type="transmembrane region" description="Helical" evidence="7">
    <location>
        <begin position="68"/>
        <end position="86"/>
    </location>
</feature>
<keyword evidence="9" id="KW-0808">Transferase</keyword>
<keyword evidence="6 7" id="KW-0472">Membrane</keyword>
<feature type="transmembrane region" description="Helical" evidence="7">
    <location>
        <begin position="106"/>
        <end position="124"/>
    </location>
</feature>
<evidence type="ECO:0000256" key="3">
    <source>
        <dbReference type="ARBA" id="ARBA00022475"/>
    </source>
</evidence>
<evidence type="ECO:0000256" key="2">
    <source>
        <dbReference type="ARBA" id="ARBA00007400"/>
    </source>
</evidence>
<dbReference type="PANTHER" id="PTHR40074:SF2">
    <property type="entry name" value="O-ACETYLTRANSFERASE WECH"/>
    <property type="match status" value="1"/>
</dbReference>
<keyword evidence="9" id="KW-0012">Acyltransferase</keyword>
<name>A0ABX0J8D7_9BACL</name>
<dbReference type="RefSeq" id="WP_166151721.1">
    <property type="nucleotide sequence ID" value="NZ_JAAOIW010000005.1"/>
</dbReference>
<comment type="similarity">
    <text evidence="2">Belongs to the acyltransferase 3 family.</text>
</comment>
<evidence type="ECO:0000256" key="7">
    <source>
        <dbReference type="SAM" id="Phobius"/>
    </source>
</evidence>
<keyword evidence="5 7" id="KW-1133">Transmembrane helix</keyword>
<proteinExistence type="inferred from homology"/>
<dbReference type="PANTHER" id="PTHR40074">
    <property type="entry name" value="O-ACETYLTRANSFERASE WECH"/>
    <property type="match status" value="1"/>
</dbReference>
<keyword evidence="10" id="KW-1185">Reference proteome</keyword>
<feature type="transmembrane region" description="Helical" evidence="7">
    <location>
        <begin position="147"/>
        <end position="167"/>
    </location>
</feature>
<dbReference type="Proteomes" id="UP001165962">
    <property type="component" value="Unassembled WGS sequence"/>
</dbReference>
<comment type="subcellular location">
    <subcellularLocation>
        <location evidence="1">Cell membrane</location>
        <topology evidence="1">Multi-pass membrane protein</topology>
    </subcellularLocation>
</comment>